<sequence>MNDWKFYFKTEGLDREFYEEEVEHRHLSVQDQSRLPDLPPPEVYFRQMGVGLRELMGDRFPDANQTGLTRPTEITVMTYTVMNSFSSDVLEIIKNAASNPSISIFFCYYESLKKYEIEKQITGVITAFESLFACRNNVKVKIVVNPHTHIKLLQVDDSLYMGSMNFSSTADAINMSTLQDTRLSYHNHEVLFHYEGGGRDFTHVIAKKIEDMSESVIFEVCSTSYKDEIIAGLKKCTKKTIGMGKEIRKKQDLSLQKENQARFLKVVSSYISQGVREVLNINNHLKLLEEVFADDEVEQTIDYFKNHSAESFIGALLSTTSAGFIILTTQNDIIDDEDEDEDEDEDNFEDTWFIEYLAEIAESYTEDLRALITDENEALEKVSEDRLDYDDGEGEVPLGKKTYKSYNEMMSNNKSEVLTALKHLIDELALFIIDQNRYNVSFFIKSPV</sequence>
<dbReference type="GO" id="GO:0003824">
    <property type="term" value="F:catalytic activity"/>
    <property type="evidence" value="ECO:0007669"/>
    <property type="project" value="InterPro"/>
</dbReference>
<dbReference type="GO" id="GO:0006793">
    <property type="term" value="P:phosphorus metabolic process"/>
    <property type="evidence" value="ECO:0007669"/>
    <property type="project" value="UniProtKB-ARBA"/>
</dbReference>
<reference evidence="2 3" key="1">
    <citation type="submission" date="2017-11" db="EMBL/GenBank/DDBJ databases">
        <title>The genome sequence of Pantoea rodasii DSM 26611.</title>
        <authorList>
            <person name="Gao J."/>
            <person name="Mao X."/>
            <person name="Sun J."/>
        </authorList>
    </citation>
    <scope>NUCLEOTIDE SEQUENCE [LARGE SCALE GENOMIC DNA]</scope>
    <source>
        <strain evidence="2 3">DSM 26611</strain>
    </source>
</reference>
<dbReference type="OrthoDB" id="10006939at2"/>
<comment type="caution">
    <text evidence="2">The sequence shown here is derived from an EMBL/GenBank/DDBJ whole genome shotgun (WGS) entry which is preliminary data.</text>
</comment>
<organism evidence="2 3">
    <name type="scientific">Pantoea rodasii</name>
    <dbReference type="NCBI Taxonomy" id="1076549"/>
    <lineage>
        <taxon>Bacteria</taxon>
        <taxon>Pseudomonadati</taxon>
        <taxon>Pseudomonadota</taxon>
        <taxon>Gammaproteobacteria</taxon>
        <taxon>Enterobacterales</taxon>
        <taxon>Erwiniaceae</taxon>
        <taxon>Pantoea</taxon>
    </lineage>
</organism>
<dbReference type="Proteomes" id="UP000232062">
    <property type="component" value="Unassembled WGS sequence"/>
</dbReference>
<evidence type="ECO:0000259" key="1">
    <source>
        <dbReference type="PROSITE" id="PS50035"/>
    </source>
</evidence>
<dbReference type="PROSITE" id="PS50035">
    <property type="entry name" value="PLD"/>
    <property type="match status" value="1"/>
</dbReference>
<evidence type="ECO:0000313" key="2">
    <source>
        <dbReference type="EMBL" id="PJZ05567.1"/>
    </source>
</evidence>
<protein>
    <recommendedName>
        <fullName evidence="1">PLD phosphodiesterase domain-containing protein</fullName>
    </recommendedName>
</protein>
<evidence type="ECO:0000313" key="3">
    <source>
        <dbReference type="Proteomes" id="UP000232062"/>
    </source>
</evidence>
<gene>
    <name evidence="2" type="ORF">PRCB_11050</name>
</gene>
<feature type="domain" description="PLD phosphodiesterase" evidence="1">
    <location>
        <begin position="144"/>
        <end position="170"/>
    </location>
</feature>
<proteinExistence type="predicted"/>
<dbReference type="EMBL" id="PIQI01000015">
    <property type="protein sequence ID" value="PJZ05567.1"/>
    <property type="molecule type" value="Genomic_DNA"/>
</dbReference>
<dbReference type="InterPro" id="IPR001736">
    <property type="entry name" value="PLipase_D/transphosphatidylase"/>
</dbReference>
<accession>A0A2M9WDI1</accession>
<name>A0A2M9WDI1_9GAMM</name>
<keyword evidence="3" id="KW-1185">Reference proteome</keyword>
<dbReference type="AlphaFoldDB" id="A0A2M9WDI1"/>
<dbReference type="RefSeq" id="WP_100701739.1">
    <property type="nucleotide sequence ID" value="NZ_MLFP01000023.1"/>
</dbReference>